<reference evidence="2" key="1">
    <citation type="journal article" date="2021" name="bioRxiv">
        <title>Whole Genome Assembly and Annotation of Northern Wild Rice, Zizania palustris L., Supports a Whole Genome Duplication in the Zizania Genus.</title>
        <authorList>
            <person name="Haas M."/>
            <person name="Kono T."/>
            <person name="Macchietto M."/>
            <person name="Millas R."/>
            <person name="McGilp L."/>
            <person name="Shao M."/>
            <person name="Duquette J."/>
            <person name="Hirsch C.N."/>
            <person name="Kimball J."/>
        </authorList>
    </citation>
    <scope>NUCLEOTIDE SEQUENCE</scope>
    <source>
        <tissue evidence="2">Fresh leaf tissue</tissue>
    </source>
</reference>
<keyword evidence="3" id="KW-1185">Reference proteome</keyword>
<dbReference type="AlphaFoldDB" id="A0A8J5VL08"/>
<name>A0A8J5VL08_ZIZPA</name>
<feature type="compositionally biased region" description="Basic and acidic residues" evidence="1">
    <location>
        <begin position="73"/>
        <end position="89"/>
    </location>
</feature>
<gene>
    <name evidence="2" type="ORF">GUJ93_ZPchr0006g42904</name>
</gene>
<reference evidence="2" key="2">
    <citation type="submission" date="2021-02" db="EMBL/GenBank/DDBJ databases">
        <authorList>
            <person name="Kimball J.A."/>
            <person name="Haas M.W."/>
            <person name="Macchietto M."/>
            <person name="Kono T."/>
            <person name="Duquette J."/>
            <person name="Shao M."/>
        </authorList>
    </citation>
    <scope>NUCLEOTIDE SEQUENCE</scope>
    <source>
        <tissue evidence="2">Fresh leaf tissue</tissue>
    </source>
</reference>
<proteinExistence type="predicted"/>
<evidence type="ECO:0000313" key="2">
    <source>
        <dbReference type="EMBL" id="KAG8075512.1"/>
    </source>
</evidence>
<feature type="region of interest" description="Disordered" evidence="1">
    <location>
        <begin position="63"/>
        <end position="89"/>
    </location>
</feature>
<accession>A0A8J5VL08</accession>
<sequence>MPTTESKADGIAPLRSDRNFPALLERRRLQIGGGYGYGGSLARRGGSGDPPPAEAGGAAWWTAAEGGGGGEVGEEKGSEMGRRESSCDL</sequence>
<evidence type="ECO:0000313" key="3">
    <source>
        <dbReference type="Proteomes" id="UP000729402"/>
    </source>
</evidence>
<protein>
    <submittedName>
        <fullName evidence="2">Uncharacterized protein</fullName>
    </submittedName>
</protein>
<dbReference type="EMBL" id="JAAALK010000283">
    <property type="protein sequence ID" value="KAG8075512.1"/>
    <property type="molecule type" value="Genomic_DNA"/>
</dbReference>
<evidence type="ECO:0000256" key="1">
    <source>
        <dbReference type="SAM" id="MobiDB-lite"/>
    </source>
</evidence>
<comment type="caution">
    <text evidence="2">The sequence shown here is derived from an EMBL/GenBank/DDBJ whole genome shotgun (WGS) entry which is preliminary data.</text>
</comment>
<organism evidence="2 3">
    <name type="scientific">Zizania palustris</name>
    <name type="common">Northern wild rice</name>
    <dbReference type="NCBI Taxonomy" id="103762"/>
    <lineage>
        <taxon>Eukaryota</taxon>
        <taxon>Viridiplantae</taxon>
        <taxon>Streptophyta</taxon>
        <taxon>Embryophyta</taxon>
        <taxon>Tracheophyta</taxon>
        <taxon>Spermatophyta</taxon>
        <taxon>Magnoliopsida</taxon>
        <taxon>Liliopsida</taxon>
        <taxon>Poales</taxon>
        <taxon>Poaceae</taxon>
        <taxon>BOP clade</taxon>
        <taxon>Oryzoideae</taxon>
        <taxon>Oryzeae</taxon>
        <taxon>Zizaniinae</taxon>
        <taxon>Zizania</taxon>
    </lineage>
</organism>
<dbReference type="Proteomes" id="UP000729402">
    <property type="component" value="Unassembled WGS sequence"/>
</dbReference>